<dbReference type="UniPathway" id="UPA00219"/>
<keyword evidence="7 10" id="KW-0573">Peptidoglycan synthesis</keyword>
<keyword evidence="9 10" id="KW-0961">Cell wall biogenesis/degradation</keyword>
<reference evidence="14 15" key="1">
    <citation type="submission" date="2017-04" db="EMBL/GenBank/DDBJ databases">
        <title>The whole genome sequencing and assembly of Halobacillus mangrovi strain.</title>
        <authorList>
            <person name="Lee S.-J."/>
            <person name="Park M.-K."/>
            <person name="Kim J.-Y."/>
            <person name="Lee Y.-J."/>
            <person name="Yi H."/>
            <person name="Bahn Y.-S."/>
            <person name="Kim J.F."/>
            <person name="Lee D.-W."/>
        </authorList>
    </citation>
    <scope>NUCLEOTIDE SEQUENCE [LARGE SCALE GENOMIC DNA]</scope>
    <source>
        <strain evidence="14 15">KTB 131</strain>
    </source>
</reference>
<dbReference type="Proteomes" id="UP000192527">
    <property type="component" value="Chromosome"/>
</dbReference>
<comment type="subcellular location">
    <subcellularLocation>
        <location evidence="10 11">Cytoplasm</location>
    </subcellularLocation>
</comment>
<feature type="domain" description="Mur ligase C-terminal" evidence="12">
    <location>
        <begin position="314"/>
        <end position="439"/>
    </location>
</feature>
<dbReference type="Gene3D" id="3.40.1390.10">
    <property type="entry name" value="MurE/MurF, N-terminal domain"/>
    <property type="match status" value="1"/>
</dbReference>
<keyword evidence="8 10" id="KW-0131">Cell cycle</keyword>
<evidence type="ECO:0000256" key="8">
    <source>
        <dbReference type="ARBA" id="ARBA00023306"/>
    </source>
</evidence>
<dbReference type="GO" id="GO:0005524">
    <property type="term" value="F:ATP binding"/>
    <property type="evidence" value="ECO:0007669"/>
    <property type="project" value="UniProtKB-UniRule"/>
</dbReference>
<dbReference type="GO" id="GO:0071555">
    <property type="term" value="P:cell wall organization"/>
    <property type="evidence" value="ECO:0007669"/>
    <property type="project" value="UniProtKB-KW"/>
</dbReference>
<comment type="pathway">
    <text evidence="10 11">Cell wall biogenesis; peptidoglycan biosynthesis.</text>
</comment>
<dbReference type="SUPFAM" id="SSF53623">
    <property type="entry name" value="MurD-like peptide ligases, catalytic domain"/>
    <property type="match status" value="1"/>
</dbReference>
<evidence type="ECO:0000259" key="13">
    <source>
        <dbReference type="Pfam" id="PF08245"/>
    </source>
</evidence>
<dbReference type="PANTHER" id="PTHR43024:SF1">
    <property type="entry name" value="UDP-N-ACETYLMURAMOYL-TRIPEPTIDE--D-ALANYL-D-ALANINE LIGASE"/>
    <property type="match status" value="1"/>
</dbReference>
<comment type="similarity">
    <text evidence="10">Belongs to the MurCDEF family. MurF subfamily.</text>
</comment>
<keyword evidence="1 10" id="KW-0963">Cytoplasm</keyword>
<dbReference type="Pfam" id="PF02875">
    <property type="entry name" value="Mur_ligase_C"/>
    <property type="match status" value="1"/>
</dbReference>
<dbReference type="RefSeq" id="WP_085030035.1">
    <property type="nucleotide sequence ID" value="NZ_CP020772.1"/>
</dbReference>
<sequence length="452" mass="49936">MIFEAQELSTLFSDFRGAARDRIPINEIMTDTRKESSQSLFVPIIGESFDAHQFLAEAIKKGAVASLWQKDRELPAMIPTDFPVFLVEDTTKGLQELATYYLNKISPIVVGVTGSNGKTTTKDMVASVLSTHFKTHKTQGNFNNHIGLPLTILNMNQDTEALVLEMGMDKAGEISVLSNLAHPDHAIITNIGESHIENLGSRKAIAAAKLEITDGLKQNGRLIIDGDEPLLFNVKKQRSTISCGFDENNAYPIVVEELSDDESVFSVTGHTYKLPMAGRHNVKNASYVIALAEQLGLTKEEVQKGFLQLEMSGMRFEKVEGLNHSLIINDAYNASPTSMRAVIEVVAQLTSKSKKVLILGDMFELGEQSEELHESVAEAIDENIHALFTIGDHSEKISKAVSQHKPTIQTSHFKDKKALCHHVRPMLTSETVVLIKASRGMKLEELLEELTE</sequence>
<dbReference type="GO" id="GO:0008766">
    <property type="term" value="F:UDP-N-acetylmuramoylalanyl-D-glutamyl-2,6-diaminopimelate-D-alanyl-D-alanine ligase activity"/>
    <property type="evidence" value="ECO:0007669"/>
    <property type="project" value="RHEA"/>
</dbReference>
<dbReference type="STRING" id="402384.HM131_12280"/>
<name>A0A1W5ZW83_9BACI</name>
<dbReference type="NCBIfam" id="TIGR01143">
    <property type="entry name" value="murF"/>
    <property type="match status" value="1"/>
</dbReference>
<dbReference type="GO" id="GO:0047480">
    <property type="term" value="F:UDP-N-acetylmuramoyl-tripeptide-D-alanyl-D-alanine ligase activity"/>
    <property type="evidence" value="ECO:0007669"/>
    <property type="project" value="UniProtKB-UniRule"/>
</dbReference>
<dbReference type="AlphaFoldDB" id="A0A1W5ZW83"/>
<dbReference type="GO" id="GO:0008360">
    <property type="term" value="P:regulation of cell shape"/>
    <property type="evidence" value="ECO:0007669"/>
    <property type="project" value="UniProtKB-KW"/>
</dbReference>
<dbReference type="EC" id="6.3.2.10" evidence="10 11"/>
<evidence type="ECO:0000256" key="10">
    <source>
        <dbReference type="HAMAP-Rule" id="MF_02019"/>
    </source>
</evidence>
<dbReference type="PANTHER" id="PTHR43024">
    <property type="entry name" value="UDP-N-ACETYLMURAMOYL-TRIPEPTIDE--D-ALANYL-D-ALANINE LIGASE"/>
    <property type="match status" value="1"/>
</dbReference>
<dbReference type="InterPro" id="IPR051046">
    <property type="entry name" value="MurCDEF_CellWall_CoF430Synth"/>
</dbReference>
<dbReference type="SUPFAM" id="SSF53244">
    <property type="entry name" value="MurD-like peptide ligases, peptide-binding domain"/>
    <property type="match status" value="1"/>
</dbReference>
<dbReference type="InterPro" id="IPR013221">
    <property type="entry name" value="Mur_ligase_cen"/>
</dbReference>
<evidence type="ECO:0000259" key="12">
    <source>
        <dbReference type="Pfam" id="PF02875"/>
    </source>
</evidence>
<evidence type="ECO:0000256" key="4">
    <source>
        <dbReference type="ARBA" id="ARBA00022741"/>
    </source>
</evidence>
<evidence type="ECO:0000256" key="5">
    <source>
        <dbReference type="ARBA" id="ARBA00022840"/>
    </source>
</evidence>
<proteinExistence type="inferred from homology"/>
<evidence type="ECO:0000256" key="3">
    <source>
        <dbReference type="ARBA" id="ARBA00022618"/>
    </source>
</evidence>
<evidence type="ECO:0000256" key="7">
    <source>
        <dbReference type="ARBA" id="ARBA00022984"/>
    </source>
</evidence>
<dbReference type="GO" id="GO:0005737">
    <property type="term" value="C:cytoplasm"/>
    <property type="evidence" value="ECO:0007669"/>
    <property type="project" value="UniProtKB-SubCell"/>
</dbReference>
<dbReference type="OrthoDB" id="9801978at2"/>
<feature type="domain" description="Mur ligase central" evidence="13">
    <location>
        <begin position="112"/>
        <end position="292"/>
    </location>
</feature>
<dbReference type="InterPro" id="IPR035911">
    <property type="entry name" value="MurE/MurF_N"/>
</dbReference>
<evidence type="ECO:0000313" key="14">
    <source>
        <dbReference type="EMBL" id="ARI77572.1"/>
    </source>
</evidence>
<keyword evidence="4 10" id="KW-0547">Nucleotide-binding</keyword>
<dbReference type="Pfam" id="PF08245">
    <property type="entry name" value="Mur_ligase_M"/>
    <property type="match status" value="1"/>
</dbReference>
<evidence type="ECO:0000256" key="6">
    <source>
        <dbReference type="ARBA" id="ARBA00022960"/>
    </source>
</evidence>
<keyword evidence="2 10" id="KW-0436">Ligase</keyword>
<gene>
    <name evidence="10" type="primary">murF</name>
    <name evidence="14" type="ORF">HM131_12280</name>
</gene>
<comment type="catalytic activity">
    <reaction evidence="10 11">
        <text>D-alanyl-D-alanine + UDP-N-acetyl-alpha-D-muramoyl-L-alanyl-gamma-D-glutamyl-meso-2,6-diaminopimelate + ATP = UDP-N-acetyl-alpha-D-muramoyl-L-alanyl-gamma-D-glutamyl-meso-2,6-diaminopimeloyl-D-alanyl-D-alanine + ADP + phosphate + H(+)</text>
        <dbReference type="Rhea" id="RHEA:28374"/>
        <dbReference type="ChEBI" id="CHEBI:15378"/>
        <dbReference type="ChEBI" id="CHEBI:30616"/>
        <dbReference type="ChEBI" id="CHEBI:43474"/>
        <dbReference type="ChEBI" id="CHEBI:57822"/>
        <dbReference type="ChEBI" id="CHEBI:61386"/>
        <dbReference type="ChEBI" id="CHEBI:83905"/>
        <dbReference type="ChEBI" id="CHEBI:456216"/>
        <dbReference type="EC" id="6.3.2.10"/>
    </reaction>
</comment>
<dbReference type="InterPro" id="IPR005863">
    <property type="entry name" value="UDP-N-AcMur_synth"/>
</dbReference>
<dbReference type="InterPro" id="IPR004101">
    <property type="entry name" value="Mur_ligase_C"/>
</dbReference>
<dbReference type="KEGG" id="hmn:HM131_12280"/>
<organism evidence="14 15">
    <name type="scientific">Halobacillus mangrovi</name>
    <dbReference type="NCBI Taxonomy" id="402384"/>
    <lineage>
        <taxon>Bacteria</taxon>
        <taxon>Bacillati</taxon>
        <taxon>Bacillota</taxon>
        <taxon>Bacilli</taxon>
        <taxon>Bacillales</taxon>
        <taxon>Bacillaceae</taxon>
        <taxon>Halobacillus</taxon>
    </lineage>
</organism>
<protein>
    <recommendedName>
        <fullName evidence="10 11">UDP-N-acetylmuramoyl-tripeptide--D-alanyl-D-alanine ligase</fullName>
        <ecNumber evidence="10 11">6.3.2.10</ecNumber>
    </recommendedName>
    <alternativeName>
        <fullName evidence="10">D-alanyl-D-alanine-adding enzyme</fullName>
    </alternativeName>
</protein>
<dbReference type="GO" id="GO:0051301">
    <property type="term" value="P:cell division"/>
    <property type="evidence" value="ECO:0007669"/>
    <property type="project" value="UniProtKB-KW"/>
</dbReference>
<dbReference type="EMBL" id="CP020772">
    <property type="protein sequence ID" value="ARI77572.1"/>
    <property type="molecule type" value="Genomic_DNA"/>
</dbReference>
<evidence type="ECO:0000256" key="9">
    <source>
        <dbReference type="ARBA" id="ARBA00023316"/>
    </source>
</evidence>
<feature type="binding site" evidence="10">
    <location>
        <begin position="114"/>
        <end position="120"/>
    </location>
    <ligand>
        <name>ATP</name>
        <dbReference type="ChEBI" id="CHEBI:30616"/>
    </ligand>
</feature>
<evidence type="ECO:0000313" key="15">
    <source>
        <dbReference type="Proteomes" id="UP000192527"/>
    </source>
</evidence>
<dbReference type="Gene3D" id="3.40.1190.10">
    <property type="entry name" value="Mur-like, catalytic domain"/>
    <property type="match status" value="1"/>
</dbReference>
<evidence type="ECO:0000256" key="1">
    <source>
        <dbReference type="ARBA" id="ARBA00022490"/>
    </source>
</evidence>
<dbReference type="InterPro" id="IPR036615">
    <property type="entry name" value="Mur_ligase_C_dom_sf"/>
</dbReference>
<dbReference type="SUPFAM" id="SSF63418">
    <property type="entry name" value="MurE/MurF N-terminal domain"/>
    <property type="match status" value="1"/>
</dbReference>
<keyword evidence="6 10" id="KW-0133">Cell shape</keyword>
<dbReference type="HAMAP" id="MF_02019">
    <property type="entry name" value="MurF"/>
    <property type="match status" value="1"/>
</dbReference>
<keyword evidence="5 10" id="KW-0067">ATP-binding</keyword>
<evidence type="ECO:0000256" key="11">
    <source>
        <dbReference type="RuleBase" id="RU004136"/>
    </source>
</evidence>
<dbReference type="InterPro" id="IPR036565">
    <property type="entry name" value="Mur-like_cat_sf"/>
</dbReference>
<accession>A0A1W5ZW83</accession>
<keyword evidence="15" id="KW-1185">Reference proteome</keyword>
<dbReference type="GO" id="GO:0009252">
    <property type="term" value="P:peptidoglycan biosynthetic process"/>
    <property type="evidence" value="ECO:0007669"/>
    <property type="project" value="UniProtKB-UniRule"/>
</dbReference>
<dbReference type="Gene3D" id="3.90.190.20">
    <property type="entry name" value="Mur ligase, C-terminal domain"/>
    <property type="match status" value="1"/>
</dbReference>
<evidence type="ECO:0000256" key="2">
    <source>
        <dbReference type="ARBA" id="ARBA00022598"/>
    </source>
</evidence>
<comment type="function">
    <text evidence="10 11">Involved in cell wall formation. Catalyzes the final step in the synthesis of UDP-N-acetylmuramoyl-pentapeptide, the precursor of murein.</text>
</comment>
<keyword evidence="3 10" id="KW-0132">Cell division</keyword>